<dbReference type="InterPro" id="IPR001647">
    <property type="entry name" value="HTH_TetR"/>
</dbReference>
<dbReference type="Pfam" id="PF02909">
    <property type="entry name" value="TetR_C_1"/>
    <property type="match status" value="1"/>
</dbReference>
<organism evidence="7 8">
    <name type="scientific">Azospirillum humicireducens</name>
    <dbReference type="NCBI Taxonomy" id="1226968"/>
    <lineage>
        <taxon>Bacteria</taxon>
        <taxon>Pseudomonadati</taxon>
        <taxon>Pseudomonadota</taxon>
        <taxon>Alphaproteobacteria</taxon>
        <taxon>Rhodospirillales</taxon>
        <taxon>Azospirillaceae</taxon>
        <taxon>Azospirillum</taxon>
    </lineage>
</organism>
<keyword evidence="2 4" id="KW-0238">DNA-binding</keyword>
<dbReference type="Gene3D" id="1.10.357.10">
    <property type="entry name" value="Tetracycline Repressor, domain 2"/>
    <property type="match status" value="1"/>
</dbReference>
<feature type="domain" description="HTH tetR-type" evidence="6">
    <location>
        <begin position="12"/>
        <end position="72"/>
    </location>
</feature>
<evidence type="ECO:0000313" key="7">
    <source>
        <dbReference type="EMBL" id="AWB07842.1"/>
    </source>
</evidence>
<dbReference type="InterPro" id="IPR009057">
    <property type="entry name" value="Homeodomain-like_sf"/>
</dbReference>
<dbReference type="Proteomes" id="UP000077405">
    <property type="component" value="Plasmid pYZ3"/>
</dbReference>
<evidence type="ECO:0000313" key="8">
    <source>
        <dbReference type="Proteomes" id="UP000077405"/>
    </source>
</evidence>
<dbReference type="GO" id="GO:0003677">
    <property type="term" value="F:DNA binding"/>
    <property type="evidence" value="ECO:0007669"/>
    <property type="project" value="UniProtKB-UniRule"/>
</dbReference>
<dbReference type="RefSeq" id="WP_108548119.1">
    <property type="nucleotide sequence ID" value="NZ_CP028904.1"/>
</dbReference>
<dbReference type="KEGG" id="ahu:A6A40_22560"/>
<keyword evidence="1" id="KW-0805">Transcription regulation</keyword>
<proteinExistence type="predicted"/>
<dbReference type="SUPFAM" id="SSF48498">
    <property type="entry name" value="Tetracyclin repressor-like, C-terminal domain"/>
    <property type="match status" value="1"/>
</dbReference>
<reference evidence="7 8" key="1">
    <citation type="submission" date="2018-04" db="EMBL/GenBank/DDBJ databases">
        <title>Complete genome sequence of the nitrogen-fixing bacterium Azospirillum humicireducens type strain SgZ-5.</title>
        <authorList>
            <person name="Yu Z."/>
        </authorList>
    </citation>
    <scope>NUCLEOTIDE SEQUENCE [LARGE SCALE GENOMIC DNA]</scope>
    <source>
        <strain evidence="7 8">SgZ-5</strain>
        <plasmid evidence="7 8">pYZ3</plasmid>
    </source>
</reference>
<keyword evidence="8" id="KW-1185">Reference proteome</keyword>
<evidence type="ECO:0000256" key="2">
    <source>
        <dbReference type="ARBA" id="ARBA00023125"/>
    </source>
</evidence>
<dbReference type="AlphaFoldDB" id="A0A2R4VTT5"/>
<evidence type="ECO:0000259" key="6">
    <source>
        <dbReference type="PROSITE" id="PS50977"/>
    </source>
</evidence>
<dbReference type="Pfam" id="PF00440">
    <property type="entry name" value="TetR_N"/>
    <property type="match status" value="1"/>
</dbReference>
<evidence type="ECO:0000256" key="3">
    <source>
        <dbReference type="ARBA" id="ARBA00023163"/>
    </source>
</evidence>
<geneLocation type="plasmid" evidence="7 8">
    <name>pYZ3</name>
</geneLocation>
<sequence>MTGHKPAETRPGRPARISREAIAAAALEIGLAEVTLAGIAARLGVDHSSLYRHAKGRDDILLAAADLAIAQLDWRTDTGDWRVYLERLAESLWDLYERHPGLADVHRTLGDTPVSGIRAFAEAVRRLQEMGFALEDAVLVLDSVTDMTADAFSGWQALGRSGAQGTAAEGVTMAEKVQQAWMRAAAEDPDIAGPVQAMMGVVRGTPKRWWGRKLAMLLDGAAALRSGRGGSSGEEMSRHPSPGKGEPSTRSGTLK</sequence>
<gene>
    <name evidence="7" type="ORF">A6A40_22560</name>
</gene>
<dbReference type="EMBL" id="CP028904">
    <property type="protein sequence ID" value="AWB07842.1"/>
    <property type="molecule type" value="Genomic_DNA"/>
</dbReference>
<dbReference type="InterPro" id="IPR004111">
    <property type="entry name" value="Repressor_TetR_C"/>
</dbReference>
<evidence type="ECO:0000256" key="1">
    <source>
        <dbReference type="ARBA" id="ARBA00023015"/>
    </source>
</evidence>
<feature type="DNA-binding region" description="H-T-H motif" evidence="4">
    <location>
        <begin position="35"/>
        <end position="54"/>
    </location>
</feature>
<evidence type="ECO:0000256" key="4">
    <source>
        <dbReference type="PROSITE-ProRule" id="PRU00335"/>
    </source>
</evidence>
<dbReference type="SUPFAM" id="SSF46689">
    <property type="entry name" value="Homeodomain-like"/>
    <property type="match status" value="1"/>
</dbReference>
<dbReference type="Gene3D" id="1.10.10.60">
    <property type="entry name" value="Homeodomain-like"/>
    <property type="match status" value="1"/>
</dbReference>
<evidence type="ECO:0000256" key="5">
    <source>
        <dbReference type="SAM" id="MobiDB-lite"/>
    </source>
</evidence>
<dbReference type="InterPro" id="IPR036271">
    <property type="entry name" value="Tet_transcr_reg_TetR-rel_C_sf"/>
</dbReference>
<name>A0A2R4VTT5_9PROT</name>
<dbReference type="GO" id="GO:0045892">
    <property type="term" value="P:negative regulation of DNA-templated transcription"/>
    <property type="evidence" value="ECO:0007669"/>
    <property type="project" value="InterPro"/>
</dbReference>
<accession>A0A2R4VTT5</accession>
<keyword evidence="3" id="KW-0804">Transcription</keyword>
<dbReference type="PROSITE" id="PS50977">
    <property type="entry name" value="HTH_TETR_2"/>
    <property type="match status" value="1"/>
</dbReference>
<feature type="region of interest" description="Disordered" evidence="5">
    <location>
        <begin position="225"/>
        <end position="255"/>
    </location>
</feature>
<keyword evidence="7" id="KW-0614">Plasmid</keyword>
<protein>
    <submittedName>
        <fullName evidence="7">TetR family transcriptional regulator</fullName>
    </submittedName>
</protein>
<dbReference type="OrthoDB" id="329481at2"/>